<dbReference type="PANTHER" id="PTHR33173:SF2">
    <property type="entry name" value="MYND-TYPE DOMAIN-CONTAINING PROTEIN"/>
    <property type="match status" value="1"/>
</dbReference>
<dbReference type="Proteomes" id="UP001153737">
    <property type="component" value="Chromosome 4"/>
</dbReference>
<keyword evidence="3" id="KW-1185">Reference proteome</keyword>
<protein>
    <submittedName>
        <fullName evidence="2">Uncharacterized protein</fullName>
    </submittedName>
</protein>
<dbReference type="OrthoDB" id="10064970at2759"/>
<reference evidence="2" key="2">
    <citation type="submission" date="2022-10" db="EMBL/GenBank/DDBJ databases">
        <authorList>
            <consortium name="ENA_rothamsted_submissions"/>
            <consortium name="culmorum"/>
            <person name="King R."/>
        </authorList>
    </citation>
    <scope>NUCLEOTIDE SEQUENCE</scope>
</reference>
<feature type="region of interest" description="Disordered" evidence="1">
    <location>
        <begin position="793"/>
        <end position="853"/>
    </location>
</feature>
<accession>A0A9N9SKI7</accession>
<sequence length="956" mass="110296">MQMQQRMRKRMRKRVRKGMRDGIVKQLMDHEADFESREDCFREVEESLKISLPISLKNVLRMNAFNNAAVLRDITEKDFEDMEKFMASETTQELIPKSEYEQYYGIFDTNPEKFQFLLGHKKLLLLIRNFFREKLEKRDARSEMEPQTDKRRTLNNLQYTSNPTSSASSSVILATDLTSENKQVAQTVRNWIKGKCTSDKQWEYFKDKFSQMSFEIKLNTRNDLCCTMTCYCMSKYKIVKSAQKMRYSERWVYGNFHKHLIKHFNQSNEAVSIENPVKHNRPVNEFTKNEQGTKKQHSKQPGIMNYFTMSGASRVTTHINTDSSNPSCTEESTARNESDIISELNNEVVESRDSLLHVMDRGSYETVEQEAHSPNIGPKINILSNQVITVQAMVHSCADGNPPREFPQKNMNSMTDSELNADEEKPMENGNNKTMGKWRSEKYQRKARTRRKLESKIVNQPVITSFLPLLSTVEKEVENIVDVTHGNDTETMHATLGGQISEKSEEGVFDYDGLCKYLEDRNLPKVVWISEDGTRVTGRIEYDSKSNKLVGFTLPLIDGLPKTNTFIATSAKAIQDYFLSSSKSNYAYVVMAQPLSKSAPPFCLVIFGTDNKFDSNDVTKRWEHIKENLRRRGITVLGFSSDGDTRLLKTMRQHASLPPQVDDSTYMWQWYQAGYKKDDPSYVQDTVHIATKLRTRFLNSKVTLIIGSFTAKPEHLKQLIDNFSKDKHLLTASDLKAEDKMCFRSAEKMSSESVIQLLKDIPGSDGTRAYLRLMQYAIASFMDPSLDTIKKKRLRIKRPKKNTSKKSNSESSDDDESSVEYDDSTDTENFSDETDENMISSDEIPPGQLTVDETNSNLADSIQPECGKFYAIYYEERWYLGSISRIVDSEYVVKFLRKKRGSETKFLWKKPDDISTVLRQYIFYGPIEADEHIEVLQLSDLQLAEINQIYSKMKNK</sequence>
<dbReference type="EMBL" id="OU896710">
    <property type="protein sequence ID" value="CAG9820579.1"/>
    <property type="molecule type" value="Genomic_DNA"/>
</dbReference>
<evidence type="ECO:0000313" key="2">
    <source>
        <dbReference type="EMBL" id="CAG9820579.1"/>
    </source>
</evidence>
<feature type="compositionally biased region" description="Basic residues" evidence="1">
    <location>
        <begin position="793"/>
        <end position="804"/>
    </location>
</feature>
<gene>
    <name evidence="2" type="ORF">PHAECO_LOCUS8041</name>
</gene>
<dbReference type="AlphaFoldDB" id="A0A9N9SKI7"/>
<feature type="compositionally biased region" description="Acidic residues" evidence="1">
    <location>
        <begin position="811"/>
        <end position="836"/>
    </location>
</feature>
<evidence type="ECO:0000313" key="3">
    <source>
        <dbReference type="Proteomes" id="UP001153737"/>
    </source>
</evidence>
<dbReference type="PANTHER" id="PTHR33173">
    <property type="match status" value="1"/>
</dbReference>
<evidence type="ECO:0000256" key="1">
    <source>
        <dbReference type="SAM" id="MobiDB-lite"/>
    </source>
</evidence>
<feature type="compositionally biased region" description="Basic and acidic residues" evidence="1">
    <location>
        <begin position="138"/>
        <end position="152"/>
    </location>
</feature>
<name>A0A9N9SKI7_PHACE</name>
<reference evidence="2" key="1">
    <citation type="submission" date="2022-01" db="EMBL/GenBank/DDBJ databases">
        <authorList>
            <person name="King R."/>
        </authorList>
    </citation>
    <scope>NUCLEOTIDE SEQUENCE</scope>
</reference>
<organism evidence="2 3">
    <name type="scientific">Phaedon cochleariae</name>
    <name type="common">Mustard beetle</name>
    <dbReference type="NCBI Taxonomy" id="80249"/>
    <lineage>
        <taxon>Eukaryota</taxon>
        <taxon>Metazoa</taxon>
        <taxon>Ecdysozoa</taxon>
        <taxon>Arthropoda</taxon>
        <taxon>Hexapoda</taxon>
        <taxon>Insecta</taxon>
        <taxon>Pterygota</taxon>
        <taxon>Neoptera</taxon>
        <taxon>Endopterygota</taxon>
        <taxon>Coleoptera</taxon>
        <taxon>Polyphaga</taxon>
        <taxon>Cucujiformia</taxon>
        <taxon>Chrysomeloidea</taxon>
        <taxon>Chrysomelidae</taxon>
        <taxon>Chrysomelinae</taxon>
        <taxon>Chrysomelini</taxon>
        <taxon>Phaedon</taxon>
    </lineage>
</organism>
<proteinExistence type="predicted"/>
<feature type="compositionally biased region" description="Polar residues" evidence="1">
    <location>
        <begin position="154"/>
        <end position="164"/>
    </location>
</feature>
<feature type="region of interest" description="Disordered" evidence="1">
    <location>
        <begin position="138"/>
        <end position="166"/>
    </location>
</feature>
<feature type="region of interest" description="Disordered" evidence="1">
    <location>
        <begin position="419"/>
        <end position="445"/>
    </location>
</feature>